<dbReference type="RefSeq" id="WP_187996687.1">
    <property type="nucleotide sequence ID" value="NZ_JACEXG010000003.1"/>
</dbReference>
<proteinExistence type="predicted"/>
<accession>A0ABS2TFF4</accession>
<keyword evidence="1" id="KW-1133">Transmembrane helix</keyword>
<evidence type="ECO:0000259" key="2">
    <source>
        <dbReference type="Pfam" id="PF01926"/>
    </source>
</evidence>
<dbReference type="InterPro" id="IPR027417">
    <property type="entry name" value="P-loop_NTPase"/>
</dbReference>
<evidence type="ECO:0000313" key="3">
    <source>
        <dbReference type="EMBL" id="MBM9433389.1"/>
    </source>
</evidence>
<comment type="caution">
    <text evidence="3">The sequence shown here is derived from an EMBL/GenBank/DDBJ whole genome shotgun (WGS) entry which is preliminary data.</text>
</comment>
<dbReference type="EMBL" id="JAFFJS010000003">
    <property type="protein sequence ID" value="MBM9433389.1"/>
    <property type="molecule type" value="Genomic_DNA"/>
</dbReference>
<dbReference type="InterPro" id="IPR006073">
    <property type="entry name" value="GTP-bd"/>
</dbReference>
<dbReference type="PANTHER" id="PTHR42698:SF1">
    <property type="entry name" value="GTPASE ERA, MITOCHONDRIAL"/>
    <property type="match status" value="1"/>
</dbReference>
<evidence type="ECO:0000313" key="4">
    <source>
        <dbReference type="Proteomes" id="UP000705983"/>
    </source>
</evidence>
<feature type="transmembrane region" description="Helical" evidence="1">
    <location>
        <begin position="408"/>
        <end position="430"/>
    </location>
</feature>
<dbReference type="Gene3D" id="3.40.50.300">
    <property type="entry name" value="P-loop containing nucleotide triphosphate hydrolases"/>
    <property type="match status" value="1"/>
</dbReference>
<keyword evidence="4" id="KW-1185">Reference proteome</keyword>
<keyword evidence="1" id="KW-0472">Membrane</keyword>
<gene>
    <name evidence="3" type="ORF">JVW63_06740</name>
</gene>
<evidence type="ECO:0000256" key="1">
    <source>
        <dbReference type="SAM" id="Phobius"/>
    </source>
</evidence>
<dbReference type="InterPro" id="IPR005662">
    <property type="entry name" value="GTPase_Era-like"/>
</dbReference>
<organism evidence="3 4">
    <name type="scientific">Flaviflexus equikiangi</name>
    <dbReference type="NCBI Taxonomy" id="2758573"/>
    <lineage>
        <taxon>Bacteria</taxon>
        <taxon>Bacillati</taxon>
        <taxon>Actinomycetota</taxon>
        <taxon>Actinomycetes</taxon>
        <taxon>Actinomycetales</taxon>
        <taxon>Actinomycetaceae</taxon>
        <taxon>Flaviflexus</taxon>
    </lineage>
</organism>
<dbReference type="PANTHER" id="PTHR42698">
    <property type="entry name" value="GTPASE ERA"/>
    <property type="match status" value="1"/>
</dbReference>
<keyword evidence="1" id="KW-0812">Transmembrane</keyword>
<sequence length="529" mass="56875">MTTLNEGLHDLSRAIDLGAGRVSPELLRRATELRDAVVERQAAGLETTVVALFGATGSGKSSLFNALVGADVATVAARRPTTSAPLAVSERPATAVLDWLEVADRHVRDGVFPSHGDRIVLLDMPDIDSTEESNREIAQRLSAVVDVLIWVLDPQKYADAVVHEDYLRTMSEHSDVTLVVLNHIDSVEPAERAGVIADAQRIVREDGVSATIIPTSAKTGEGVDALMSQIVAVAGTQQAAYDRMTADVRSIGHDLASEVGTPCAGVSKKDRETISRAIASAAGVDQVAKAAAGSYTYRGRRWVGWPALRWLRAVRIDPLKGLHLLPEKGEVPALTGVRATPAKESHVRGIVRSVVTDATEGLPAAWRRDAVESAEYRTGNVLDHADRVIARADLGYDRKPGWWSAWSLLQWVFLLVAVAGLVWIGVLWGLESLAMPLPDTPTLGEIPIPPLLFLGGLSVGLLLTVLGRIFLSSGAKATERRVRKSLTKTLAPIAEEHMLAGIDSVLEESRELVDIAGRLSTVGRKTKKR</sequence>
<feature type="transmembrane region" description="Helical" evidence="1">
    <location>
        <begin position="450"/>
        <end position="471"/>
    </location>
</feature>
<dbReference type="SUPFAM" id="SSF52540">
    <property type="entry name" value="P-loop containing nucleoside triphosphate hydrolases"/>
    <property type="match status" value="1"/>
</dbReference>
<feature type="domain" description="G" evidence="2">
    <location>
        <begin position="50"/>
        <end position="182"/>
    </location>
</feature>
<dbReference type="Pfam" id="PF01926">
    <property type="entry name" value="MMR_HSR1"/>
    <property type="match status" value="1"/>
</dbReference>
<protein>
    <submittedName>
        <fullName evidence="3">50S ribosome-binding GTPase</fullName>
    </submittedName>
</protein>
<reference evidence="4" key="1">
    <citation type="submission" date="2021-02" db="EMBL/GenBank/DDBJ databases">
        <title>Leucobacter sp. CX169.</title>
        <authorList>
            <person name="Cheng Y."/>
        </authorList>
    </citation>
    <scope>NUCLEOTIDE SEQUENCE [LARGE SCALE GENOMIC DNA]</scope>
    <source>
        <strain evidence="4">JY899</strain>
    </source>
</reference>
<name>A0ABS2TFF4_9ACTO</name>
<dbReference type="Proteomes" id="UP000705983">
    <property type="component" value="Unassembled WGS sequence"/>
</dbReference>